<organism evidence="2 3">
    <name type="scientific">Mycena sanguinolenta</name>
    <dbReference type="NCBI Taxonomy" id="230812"/>
    <lineage>
        <taxon>Eukaryota</taxon>
        <taxon>Fungi</taxon>
        <taxon>Dikarya</taxon>
        <taxon>Basidiomycota</taxon>
        <taxon>Agaricomycotina</taxon>
        <taxon>Agaricomycetes</taxon>
        <taxon>Agaricomycetidae</taxon>
        <taxon>Agaricales</taxon>
        <taxon>Marasmiineae</taxon>
        <taxon>Mycenaceae</taxon>
        <taxon>Mycena</taxon>
    </lineage>
</organism>
<keyword evidence="3" id="KW-1185">Reference proteome</keyword>
<dbReference type="Proteomes" id="UP000623467">
    <property type="component" value="Unassembled WGS sequence"/>
</dbReference>
<keyword evidence="2" id="KW-0269">Exonuclease</keyword>
<evidence type="ECO:0000256" key="1">
    <source>
        <dbReference type="SAM" id="MobiDB-lite"/>
    </source>
</evidence>
<dbReference type="EMBL" id="JACAZH010000079">
    <property type="protein sequence ID" value="KAF7328449.1"/>
    <property type="molecule type" value="Genomic_DNA"/>
</dbReference>
<keyword evidence="2" id="KW-0540">Nuclease</keyword>
<sequence>MLGAYLSKDAAIRKNEDWETDLTQRPDLLNYAALDIFASRCIFERISEVAPLDLVERSTPAGTRIALLVHEGGDVAAYGKISASQPATFSGVRITQTRLLVDIDAVVRPSAAAILHLESSSPTRTKSGALTLAQLQLQSGDRTFQLVSPLALLEFDRRSVSEIEHSTDPALIPPTITTSNPAALAHADSDLLPGGDDSAGADDEPDQFEEEFNSEDASESAARLQMFEAYGQSGDLEDELDEFDSSPLGVGLREILRKLVDNPADLESVYTRIKKDIFHAFHMIPIPAHGLRAIFFRTLRDHIMRWDPILRQIVDETCRRVFNVTFDVMLIRDPRWIQERVPRYVPPPSVLVPAIQHVYNVFANALDAESGLPLFNILAQEKADAVLELAREGYLSDLEGVVLYEKAGVDEYGLQKWKCLRGTNKLEGGPHGDIYRKFGALHGRVSRLLI</sequence>
<dbReference type="AlphaFoldDB" id="A0A8H6WUE6"/>
<reference evidence="2" key="1">
    <citation type="submission" date="2020-05" db="EMBL/GenBank/DDBJ databases">
        <title>Mycena genomes resolve the evolution of fungal bioluminescence.</title>
        <authorList>
            <person name="Tsai I.J."/>
        </authorList>
    </citation>
    <scope>NUCLEOTIDE SEQUENCE</scope>
    <source>
        <strain evidence="2">160909Yilan</strain>
    </source>
</reference>
<feature type="compositionally biased region" description="Acidic residues" evidence="1">
    <location>
        <begin position="199"/>
        <end position="215"/>
    </location>
</feature>
<comment type="caution">
    <text evidence="2">The sequence shown here is derived from an EMBL/GenBank/DDBJ whole genome shotgun (WGS) entry which is preliminary data.</text>
</comment>
<gene>
    <name evidence="2" type="ORF">MSAN_02483900</name>
</gene>
<evidence type="ECO:0000313" key="3">
    <source>
        <dbReference type="Proteomes" id="UP000623467"/>
    </source>
</evidence>
<accession>A0A8H6WUE6</accession>
<protein>
    <submittedName>
        <fullName evidence="2">3'-5' exonuclease domain-containing protein</fullName>
    </submittedName>
</protein>
<name>A0A8H6WUE6_9AGAR</name>
<keyword evidence="2" id="KW-0378">Hydrolase</keyword>
<feature type="region of interest" description="Disordered" evidence="1">
    <location>
        <begin position="186"/>
        <end position="215"/>
    </location>
</feature>
<dbReference type="GO" id="GO:0004527">
    <property type="term" value="F:exonuclease activity"/>
    <property type="evidence" value="ECO:0007669"/>
    <property type="project" value="UniProtKB-KW"/>
</dbReference>
<evidence type="ECO:0000313" key="2">
    <source>
        <dbReference type="EMBL" id="KAF7328449.1"/>
    </source>
</evidence>
<dbReference type="OrthoDB" id="1920326at2759"/>
<proteinExistence type="predicted"/>